<dbReference type="Proteomes" id="UP000244948">
    <property type="component" value="Unassembled WGS sequence"/>
</dbReference>
<dbReference type="CDD" id="cd14858">
    <property type="entry name" value="TrmE_N"/>
    <property type="match status" value="1"/>
</dbReference>
<dbReference type="SUPFAM" id="SSF116878">
    <property type="entry name" value="TrmE connector domain"/>
    <property type="match status" value="1"/>
</dbReference>
<comment type="subcellular location">
    <subcellularLocation>
        <location evidence="10">Cytoplasm</location>
    </subcellularLocation>
</comment>
<dbReference type="GO" id="GO:0005525">
    <property type="term" value="F:GTP binding"/>
    <property type="evidence" value="ECO:0007669"/>
    <property type="project" value="UniProtKB-UniRule"/>
</dbReference>
<keyword evidence="14" id="KW-1185">Reference proteome</keyword>
<evidence type="ECO:0000256" key="3">
    <source>
        <dbReference type="ARBA" id="ARBA00022694"/>
    </source>
</evidence>
<evidence type="ECO:0000256" key="11">
    <source>
        <dbReference type="RuleBase" id="RU003313"/>
    </source>
</evidence>
<dbReference type="Gene3D" id="1.20.120.430">
    <property type="entry name" value="tRNA modification GTPase MnmE domain 2"/>
    <property type="match status" value="1"/>
</dbReference>
<evidence type="ECO:0000256" key="2">
    <source>
        <dbReference type="ARBA" id="ARBA00022490"/>
    </source>
</evidence>
<dbReference type="InterPro" id="IPR018948">
    <property type="entry name" value="GTP-bd_TrmE_N"/>
</dbReference>
<keyword evidence="5 10" id="KW-0547">Nucleotide-binding</keyword>
<dbReference type="AlphaFoldDB" id="A0A2U2ALI7"/>
<dbReference type="GO" id="GO:0002098">
    <property type="term" value="P:tRNA wobble uridine modification"/>
    <property type="evidence" value="ECO:0007669"/>
    <property type="project" value="TreeGrafter"/>
</dbReference>
<keyword evidence="9 10" id="KW-0342">GTP-binding</keyword>
<dbReference type="Pfam" id="PF12631">
    <property type="entry name" value="MnmE_helical"/>
    <property type="match status" value="1"/>
</dbReference>
<dbReference type="EMBL" id="QEWR01000002">
    <property type="protein sequence ID" value="PWD84071.1"/>
    <property type="molecule type" value="Genomic_DNA"/>
</dbReference>
<feature type="binding site" evidence="10">
    <location>
        <position position="232"/>
    </location>
    <ligand>
        <name>Mg(2+)</name>
        <dbReference type="ChEBI" id="CHEBI:18420"/>
    </ligand>
</feature>
<organism evidence="13 14">
    <name type="scientific">Ignatzschineria indica</name>
    <dbReference type="NCBI Taxonomy" id="472583"/>
    <lineage>
        <taxon>Bacteria</taxon>
        <taxon>Pseudomonadati</taxon>
        <taxon>Pseudomonadota</taxon>
        <taxon>Gammaproteobacteria</taxon>
        <taxon>Cardiobacteriales</taxon>
        <taxon>Ignatzschineriaceae</taxon>
        <taxon>Ignatzschineria</taxon>
    </lineage>
</organism>
<proteinExistence type="inferred from homology"/>
<dbReference type="InterPro" id="IPR027417">
    <property type="entry name" value="P-loop_NTPase"/>
</dbReference>
<dbReference type="CDD" id="cd04164">
    <property type="entry name" value="trmE"/>
    <property type="match status" value="1"/>
</dbReference>
<dbReference type="SUPFAM" id="SSF52540">
    <property type="entry name" value="P-loop containing nucleoside triphosphate hydrolases"/>
    <property type="match status" value="1"/>
</dbReference>
<dbReference type="GO" id="GO:0003924">
    <property type="term" value="F:GTPase activity"/>
    <property type="evidence" value="ECO:0007669"/>
    <property type="project" value="UniProtKB-UniRule"/>
</dbReference>
<feature type="binding site" evidence="10">
    <location>
        <position position="25"/>
    </location>
    <ligand>
        <name>(6S)-5-formyl-5,6,7,8-tetrahydrofolate</name>
        <dbReference type="ChEBI" id="CHEBI:57457"/>
    </ligand>
</feature>
<dbReference type="InterPro" id="IPR031168">
    <property type="entry name" value="G_TrmE"/>
</dbReference>
<keyword evidence="2 10" id="KW-0963">Cytoplasm</keyword>
<feature type="binding site" evidence="10">
    <location>
        <position position="252"/>
    </location>
    <ligand>
        <name>K(+)</name>
        <dbReference type="ChEBI" id="CHEBI:29103"/>
    </ligand>
</feature>
<keyword evidence="6 10" id="KW-0378">Hydrolase</keyword>
<feature type="binding site" evidence="10">
    <location>
        <position position="253"/>
    </location>
    <ligand>
        <name>Mg(2+)</name>
        <dbReference type="ChEBI" id="CHEBI:18420"/>
    </ligand>
</feature>
<dbReference type="InterPro" id="IPR006073">
    <property type="entry name" value="GTP-bd"/>
</dbReference>
<evidence type="ECO:0000256" key="8">
    <source>
        <dbReference type="ARBA" id="ARBA00022958"/>
    </source>
</evidence>
<feature type="binding site" evidence="10">
    <location>
        <position position="247"/>
    </location>
    <ligand>
        <name>K(+)</name>
        <dbReference type="ChEBI" id="CHEBI:29103"/>
    </ligand>
</feature>
<sequence length="444" mass="47990">MRVLKDQTIAAIATSTAIGGIGIVRISGSEALEIVKKMTTLEDLKPRHAYFSPFLDHDGVTIDEGVVLFYKGPNSFTGEDVVELQGHGGVIVLNRVLNRVLELGATMARRGEFSERAFLNGKLDLVQAEAIHDLIVSQSEAQAKAAMSSLTGNFSKRVNELLESLIMMRVYIEAAIDFSEEDIDFISDGNVVKGLKELNDQVSQLLKSAGNGKVLTDGIRVVIAGRPNAGKSSLLNALSGEETAIVTDIEGTTRDVLREQIILDGMPLYVIDTAGLRETTDQIEAEGIKRAKQEAATADLVLWMHDDRTPFEGIDADIAALNIPTIIIHNKADLSGRAIGAHEKYIAISAKDGQGLEALKSAILKQVGFEAQEGLFSARERHLQALRSVLEHFATALSLIEDEVAIELVAEELRLAQIALGEITGEFSSDALLGEIFSNFCIGK</sequence>
<dbReference type="NCBIfam" id="TIGR00450">
    <property type="entry name" value="mnmE_trmE_thdF"/>
    <property type="match status" value="1"/>
</dbReference>
<evidence type="ECO:0000313" key="13">
    <source>
        <dbReference type="EMBL" id="PWD84071.1"/>
    </source>
</evidence>
<dbReference type="PANTHER" id="PTHR42714:SF2">
    <property type="entry name" value="TRNA MODIFICATION GTPASE GTPBP3, MITOCHONDRIAL"/>
    <property type="match status" value="1"/>
</dbReference>
<keyword evidence="8 10" id="KW-0630">Potassium</keyword>
<dbReference type="PANTHER" id="PTHR42714">
    <property type="entry name" value="TRNA MODIFICATION GTPASE GTPBP3"/>
    <property type="match status" value="1"/>
</dbReference>
<feature type="binding site" evidence="10">
    <location>
        <position position="228"/>
    </location>
    <ligand>
        <name>K(+)</name>
        <dbReference type="ChEBI" id="CHEBI:29103"/>
    </ligand>
</feature>
<protein>
    <recommendedName>
        <fullName evidence="10">tRNA modification GTPase MnmE</fullName>
        <ecNumber evidence="10">3.6.-.-</ecNumber>
    </recommendedName>
</protein>
<dbReference type="HAMAP" id="MF_00379">
    <property type="entry name" value="GTPase_MnmE"/>
    <property type="match status" value="1"/>
</dbReference>
<dbReference type="Pfam" id="PF01926">
    <property type="entry name" value="MMR_HSR1"/>
    <property type="match status" value="1"/>
</dbReference>
<comment type="function">
    <text evidence="10">Exhibits a very high intrinsic GTPase hydrolysis rate. Involved in the addition of a carboxymethylaminomethyl (cmnm) group at the wobble position (U34) of certain tRNAs, forming tRNA-cmnm(5)s(2)U34.</text>
</comment>
<comment type="subunit">
    <text evidence="10">Homodimer. Heterotetramer of two MnmE and two MnmG subunits.</text>
</comment>
<comment type="cofactor">
    <cofactor evidence="10">
        <name>K(+)</name>
        <dbReference type="ChEBI" id="CHEBI:29103"/>
    </cofactor>
    <text evidence="10">Binds 1 potassium ion per subunit.</text>
</comment>
<dbReference type="Gene3D" id="3.30.1360.120">
    <property type="entry name" value="Probable tRNA modification gtpase trme, domain 1"/>
    <property type="match status" value="1"/>
</dbReference>
<dbReference type="NCBIfam" id="NF003661">
    <property type="entry name" value="PRK05291.1-3"/>
    <property type="match status" value="1"/>
</dbReference>
<evidence type="ECO:0000256" key="9">
    <source>
        <dbReference type="ARBA" id="ARBA00023134"/>
    </source>
</evidence>
<keyword evidence="7 10" id="KW-0460">Magnesium</keyword>
<comment type="similarity">
    <text evidence="1 10 11">Belongs to the TRAFAC class TrmE-Era-EngA-EngB-Septin-like GTPase superfamily. TrmE GTPase family.</text>
</comment>
<evidence type="ECO:0000256" key="5">
    <source>
        <dbReference type="ARBA" id="ARBA00022741"/>
    </source>
</evidence>
<dbReference type="GO" id="GO:0005829">
    <property type="term" value="C:cytosol"/>
    <property type="evidence" value="ECO:0007669"/>
    <property type="project" value="TreeGrafter"/>
</dbReference>
<evidence type="ECO:0000256" key="10">
    <source>
        <dbReference type="HAMAP-Rule" id="MF_00379"/>
    </source>
</evidence>
<evidence type="ECO:0000256" key="6">
    <source>
        <dbReference type="ARBA" id="ARBA00022801"/>
    </source>
</evidence>
<dbReference type="GO" id="GO:0046872">
    <property type="term" value="F:metal ion binding"/>
    <property type="evidence" value="ECO:0007669"/>
    <property type="project" value="UniProtKB-KW"/>
</dbReference>
<gene>
    <name evidence="10" type="primary">mnmE</name>
    <name evidence="10" type="synonym">trmE</name>
    <name evidence="13" type="ORF">DC082_00535</name>
</gene>
<accession>A0A2U2ALI7</accession>
<evidence type="ECO:0000259" key="12">
    <source>
        <dbReference type="PROSITE" id="PS51709"/>
    </source>
</evidence>
<feature type="binding site" evidence="10">
    <location>
        <position position="249"/>
    </location>
    <ligand>
        <name>K(+)</name>
        <dbReference type="ChEBI" id="CHEBI:29103"/>
    </ligand>
</feature>
<feature type="binding site" evidence="10">
    <location>
        <position position="444"/>
    </location>
    <ligand>
        <name>(6S)-5-formyl-5,6,7,8-tetrahydrofolate</name>
        <dbReference type="ChEBI" id="CHEBI:57457"/>
    </ligand>
</feature>
<dbReference type="PROSITE" id="PS51709">
    <property type="entry name" value="G_TRME"/>
    <property type="match status" value="1"/>
</dbReference>
<dbReference type="Pfam" id="PF10396">
    <property type="entry name" value="TrmE_N"/>
    <property type="match status" value="1"/>
</dbReference>
<evidence type="ECO:0000313" key="14">
    <source>
        <dbReference type="Proteomes" id="UP000244948"/>
    </source>
</evidence>
<dbReference type="GO" id="GO:0030488">
    <property type="term" value="P:tRNA methylation"/>
    <property type="evidence" value="ECO:0007669"/>
    <property type="project" value="TreeGrafter"/>
</dbReference>
<feature type="binding site" evidence="10">
    <location>
        <begin position="272"/>
        <end position="275"/>
    </location>
    <ligand>
        <name>GTP</name>
        <dbReference type="ChEBI" id="CHEBI:37565"/>
    </ligand>
</feature>
<dbReference type="FunFam" id="3.40.50.300:FF:001376">
    <property type="entry name" value="tRNA modification GTPase MnmE"/>
    <property type="match status" value="1"/>
</dbReference>
<evidence type="ECO:0000256" key="4">
    <source>
        <dbReference type="ARBA" id="ARBA00022723"/>
    </source>
</evidence>
<feature type="binding site" evidence="10">
    <location>
        <begin position="247"/>
        <end position="253"/>
    </location>
    <ligand>
        <name>GTP</name>
        <dbReference type="ChEBI" id="CHEBI:37565"/>
    </ligand>
</feature>
<feature type="binding site" evidence="10">
    <location>
        <begin position="330"/>
        <end position="333"/>
    </location>
    <ligand>
        <name>GTP</name>
        <dbReference type="ChEBI" id="CHEBI:37565"/>
    </ligand>
</feature>
<dbReference type="EC" id="3.6.-.-" evidence="10"/>
<dbReference type="InterPro" id="IPR027266">
    <property type="entry name" value="TrmE/GcvT-like"/>
</dbReference>
<feature type="domain" description="TrmE-type G" evidence="12">
    <location>
        <begin position="218"/>
        <end position="368"/>
    </location>
</feature>
<dbReference type="InterPro" id="IPR025867">
    <property type="entry name" value="MnmE_helical"/>
</dbReference>
<feature type="binding site" evidence="10">
    <location>
        <position position="122"/>
    </location>
    <ligand>
        <name>(6S)-5-formyl-5,6,7,8-tetrahydrofolate</name>
        <dbReference type="ChEBI" id="CHEBI:57457"/>
    </ligand>
</feature>
<dbReference type="InterPro" id="IPR005225">
    <property type="entry name" value="Small_GTP-bd"/>
</dbReference>
<keyword evidence="4 10" id="KW-0479">Metal-binding</keyword>
<dbReference type="InterPro" id="IPR027368">
    <property type="entry name" value="MnmE_dom2"/>
</dbReference>
<evidence type="ECO:0000256" key="7">
    <source>
        <dbReference type="ARBA" id="ARBA00022842"/>
    </source>
</evidence>
<comment type="caution">
    <text evidence="10">Lacks conserved residue(s) required for the propagation of feature annotation.</text>
</comment>
<dbReference type="Gene3D" id="3.40.50.300">
    <property type="entry name" value="P-loop containing nucleotide triphosphate hydrolases"/>
    <property type="match status" value="1"/>
</dbReference>
<name>A0A2U2ALI7_9GAMM</name>
<dbReference type="NCBIfam" id="TIGR00231">
    <property type="entry name" value="small_GTP"/>
    <property type="match status" value="1"/>
</dbReference>
<reference evidence="13 14" key="1">
    <citation type="journal article" date="2018" name="Genome Announc.">
        <title>Ignatzschineria cameli sp. nov., isolated from necrotic foot tissue of dromedaries (Camelus dromedarius) and associated maggots (Wohlfahrtia species) in Dubai.</title>
        <authorList>
            <person name="Tsang C.C."/>
            <person name="Tang J.Y."/>
            <person name="Fong J.Y."/>
            <person name="Kinne J."/>
            <person name="Lee H.H."/>
            <person name="Joseph M."/>
            <person name="Jose S."/>
            <person name="Schuster R.K."/>
            <person name="Tang Y."/>
            <person name="Sivakumar S."/>
            <person name="Chen J.H."/>
            <person name="Teng J.L."/>
            <person name="Lau S.K."/>
            <person name="Wernery U."/>
            <person name="Woo P.C."/>
        </authorList>
    </citation>
    <scope>NUCLEOTIDE SEQUENCE [LARGE SCALE GENOMIC DNA]</scope>
    <source>
        <strain evidence="13 14">KCTC 22643</strain>
    </source>
</reference>
<dbReference type="InterPro" id="IPR004520">
    <property type="entry name" value="GTPase_MnmE"/>
</dbReference>
<feature type="binding site" evidence="10">
    <location>
        <position position="83"/>
    </location>
    <ligand>
        <name>(6S)-5-formyl-5,6,7,8-tetrahydrofolate</name>
        <dbReference type="ChEBI" id="CHEBI:57457"/>
    </ligand>
</feature>
<evidence type="ECO:0000256" key="1">
    <source>
        <dbReference type="ARBA" id="ARBA00011043"/>
    </source>
</evidence>
<comment type="caution">
    <text evidence="13">The sequence shown here is derived from an EMBL/GenBank/DDBJ whole genome shotgun (WGS) entry which is preliminary data.</text>
</comment>
<feature type="binding site" evidence="10">
    <location>
        <begin position="228"/>
        <end position="233"/>
    </location>
    <ligand>
        <name>GTP</name>
        <dbReference type="ChEBI" id="CHEBI:37565"/>
    </ligand>
</feature>
<keyword evidence="3 10" id="KW-0819">tRNA processing</keyword>